<accession>A0A8H6XVP2</accession>
<organism evidence="4 5">
    <name type="scientific">Mycena venus</name>
    <dbReference type="NCBI Taxonomy" id="2733690"/>
    <lineage>
        <taxon>Eukaryota</taxon>
        <taxon>Fungi</taxon>
        <taxon>Dikarya</taxon>
        <taxon>Basidiomycota</taxon>
        <taxon>Agaricomycotina</taxon>
        <taxon>Agaricomycetes</taxon>
        <taxon>Agaricomycetidae</taxon>
        <taxon>Agaricales</taxon>
        <taxon>Marasmiineae</taxon>
        <taxon>Mycenaceae</taxon>
        <taxon>Mycena</taxon>
    </lineage>
</organism>
<dbReference type="CDD" id="cd12148">
    <property type="entry name" value="fungal_TF_MHR"/>
    <property type="match status" value="1"/>
</dbReference>
<evidence type="ECO:0000256" key="1">
    <source>
        <dbReference type="ARBA" id="ARBA00023242"/>
    </source>
</evidence>
<dbReference type="EMBL" id="JACAZI010000012">
    <property type="protein sequence ID" value="KAF7347212.1"/>
    <property type="molecule type" value="Genomic_DNA"/>
</dbReference>
<proteinExistence type="predicted"/>
<dbReference type="GO" id="GO:0003700">
    <property type="term" value="F:DNA-binding transcription factor activity"/>
    <property type="evidence" value="ECO:0007669"/>
    <property type="project" value="InterPro"/>
</dbReference>
<dbReference type="InterPro" id="IPR007219">
    <property type="entry name" value="XnlR_reg_dom"/>
</dbReference>
<dbReference type="AlphaFoldDB" id="A0A8H6XVP2"/>
<feature type="compositionally biased region" description="Polar residues" evidence="2">
    <location>
        <begin position="677"/>
        <end position="694"/>
    </location>
</feature>
<dbReference type="GO" id="GO:0003677">
    <property type="term" value="F:DNA binding"/>
    <property type="evidence" value="ECO:0007669"/>
    <property type="project" value="InterPro"/>
</dbReference>
<evidence type="ECO:0000313" key="5">
    <source>
        <dbReference type="Proteomes" id="UP000620124"/>
    </source>
</evidence>
<dbReference type="GO" id="GO:0006351">
    <property type="term" value="P:DNA-templated transcription"/>
    <property type="evidence" value="ECO:0007669"/>
    <property type="project" value="InterPro"/>
</dbReference>
<dbReference type="GO" id="GO:0008270">
    <property type="term" value="F:zinc ion binding"/>
    <property type="evidence" value="ECO:0007669"/>
    <property type="project" value="InterPro"/>
</dbReference>
<keyword evidence="1" id="KW-0539">Nucleus</keyword>
<feature type="domain" description="Xylanolytic transcriptional activator regulatory" evidence="3">
    <location>
        <begin position="327"/>
        <end position="400"/>
    </location>
</feature>
<protein>
    <submittedName>
        <fullName evidence="4">Zn(2)-C6 fungal-type domain-containing protein</fullName>
    </submittedName>
</protein>
<gene>
    <name evidence="4" type="ORF">MVEN_01476100</name>
</gene>
<dbReference type="PANTHER" id="PTHR46910">
    <property type="entry name" value="TRANSCRIPTION FACTOR PDR1"/>
    <property type="match status" value="1"/>
</dbReference>
<comment type="caution">
    <text evidence="4">The sequence shown here is derived from an EMBL/GenBank/DDBJ whole genome shotgun (WGS) entry which is preliminary data.</text>
</comment>
<dbReference type="InterPro" id="IPR050987">
    <property type="entry name" value="AtrR-like"/>
</dbReference>
<dbReference type="OrthoDB" id="4456959at2759"/>
<sequence length="722" mass="81179">MQRLTTVLLLVRCDSAEMPDNKCSNCIFFKTQCTHMYISKDSSSMLNYKNSREHVAAILSQTTAYVPSNDPAVLYQILVDIAKYARNLEELLAISSAASMNAVPGPSAITQKDKSPEVVEEADVSNDGVLVDSNITDPLRKLALRVPISGVDENYRFFGKSSTMNFIKEALEYAGDAYTFSAQRPEYWDTPVWQQQPTPEPMPPQVFPDDDLLHSLIDLYFQRINPLIFLLHAPSFRASVADGEHLRDNHFGSVVLVCLTDRLTDDPRVLITKDGPARSTGYKWFNQARSLKFATSPQASNFRWIHKLQLICLSVVFLAGTISARACWVLSGLGVRIAQEMGAHRRNRYNTGSRAEGEALKRTFWVLISMDTIVNSLFGRPTITNSEDYDTDMPTECDDEYWGEPYFFQQPAHKTPKQTAFMTSYLKLMSIFQHMQRALYGVKRQKEREPTIVAELDSALNSWVDSIPSHLRWDPDRQGIYLEQSTSLYVTYYHVQILIHRPFLPVPGQNRSANSTWPSLAICANSARSCGHVLDVHSRRMGDVLHQPHAITAAFDSAVVLLLNVWGGRRAKLLPSDMARAMADIKKCVDVLRLYEKQYTVAGRKVDIITEMLNRAGGNTPRSSNPLLKRPIPEDIENDRGERLSETTAAQQLEELELSIKQTDHLFLSAFSFGSHQTPSTPSTNSGTYSNGLAQSGYGLPGNDPQLFNADYSWYTGPEQSY</sequence>
<dbReference type="Proteomes" id="UP000620124">
    <property type="component" value="Unassembled WGS sequence"/>
</dbReference>
<reference evidence="4" key="1">
    <citation type="submission" date="2020-05" db="EMBL/GenBank/DDBJ databases">
        <title>Mycena genomes resolve the evolution of fungal bioluminescence.</title>
        <authorList>
            <person name="Tsai I.J."/>
        </authorList>
    </citation>
    <scope>NUCLEOTIDE SEQUENCE</scope>
    <source>
        <strain evidence="4">CCC161011</strain>
    </source>
</reference>
<feature type="region of interest" description="Disordered" evidence="2">
    <location>
        <begin position="615"/>
        <end position="641"/>
    </location>
</feature>
<dbReference type="Pfam" id="PF04082">
    <property type="entry name" value="Fungal_trans"/>
    <property type="match status" value="1"/>
</dbReference>
<dbReference type="SMART" id="SM00906">
    <property type="entry name" value="Fungal_trans"/>
    <property type="match status" value="1"/>
</dbReference>
<feature type="region of interest" description="Disordered" evidence="2">
    <location>
        <begin position="677"/>
        <end position="702"/>
    </location>
</feature>
<name>A0A8H6XVP2_9AGAR</name>
<keyword evidence="5" id="KW-1185">Reference proteome</keyword>
<evidence type="ECO:0000259" key="3">
    <source>
        <dbReference type="SMART" id="SM00906"/>
    </source>
</evidence>
<evidence type="ECO:0000256" key="2">
    <source>
        <dbReference type="SAM" id="MobiDB-lite"/>
    </source>
</evidence>
<evidence type="ECO:0000313" key="4">
    <source>
        <dbReference type="EMBL" id="KAF7347212.1"/>
    </source>
</evidence>
<dbReference type="PANTHER" id="PTHR46910:SF38">
    <property type="entry name" value="ZN(2)-C6 FUNGAL-TYPE DOMAIN-CONTAINING PROTEIN"/>
    <property type="match status" value="1"/>
</dbReference>